<protein>
    <recommendedName>
        <fullName evidence="4">DUF3137 domain-containing protein</fullName>
    </recommendedName>
</protein>
<keyword evidence="3" id="KW-1185">Reference proteome</keyword>
<organism evidence="2 3">
    <name type="scientific">Echinicola rosea</name>
    <dbReference type="NCBI Taxonomy" id="1807691"/>
    <lineage>
        <taxon>Bacteria</taxon>
        <taxon>Pseudomonadati</taxon>
        <taxon>Bacteroidota</taxon>
        <taxon>Cytophagia</taxon>
        <taxon>Cytophagales</taxon>
        <taxon>Cyclobacteriaceae</taxon>
        <taxon>Echinicola</taxon>
    </lineage>
</organism>
<feature type="transmembrane region" description="Helical" evidence="1">
    <location>
        <begin position="367"/>
        <end position="388"/>
    </location>
</feature>
<keyword evidence="1" id="KW-0812">Transmembrane</keyword>
<dbReference type="RefSeq" id="WP_137404347.1">
    <property type="nucleotide sequence ID" value="NZ_BMIU01000019.1"/>
</dbReference>
<feature type="transmembrane region" description="Helical" evidence="1">
    <location>
        <begin position="260"/>
        <end position="283"/>
    </location>
</feature>
<keyword evidence="1" id="KW-0472">Membrane</keyword>
<proteinExistence type="predicted"/>
<dbReference type="EMBL" id="BMIU01000019">
    <property type="protein sequence ID" value="GGF42527.1"/>
    <property type="molecule type" value="Genomic_DNA"/>
</dbReference>
<dbReference type="Proteomes" id="UP000647339">
    <property type="component" value="Unassembled WGS sequence"/>
</dbReference>
<feature type="transmembrane region" description="Helical" evidence="1">
    <location>
        <begin position="289"/>
        <end position="314"/>
    </location>
</feature>
<accession>A0ABQ1V934</accession>
<sequence>MSKQVFERIFADENQFSYDLENEIISFELKPDVSEDYGFEYSNGVYLLDKNSLPFTVFFSFEEFNLKLSGKTFQNDFYLLHEEQQKLVCSYEKETEKLAISTDQIKENDIVATKKYFESLNCFFDLNSIDIGIVDYIDKSKRELVLISPSYNKPFKIKYQDKGIVLKDVPVDITSFDFDRIREVFDEKNKNYKTFFKKSLLDTINKYEIRNFEDIFKRIPAILTEANLNFEVYLNELSISKIKEEYDEYKKKYFEEQSTILGRLTGQVLAIPISLAGVAFAIYRLEGNFSAILIVNLALVVFGGFLTSFLSIYFSDLIRVQKIVNKDFEALSQNDFFKNHGDEILHFEETKSWITNRSRQIQIRLKSFYISLWLFIGLIFGGSTFEVFNATQSIIFFLAVLLLLIFTVQPWVFKEEEPDLN</sequence>
<evidence type="ECO:0008006" key="4">
    <source>
        <dbReference type="Google" id="ProtNLM"/>
    </source>
</evidence>
<reference evidence="3" key="1">
    <citation type="journal article" date="2019" name="Int. J. Syst. Evol. Microbiol.">
        <title>The Global Catalogue of Microorganisms (GCM) 10K type strain sequencing project: providing services to taxonomists for standard genome sequencing and annotation.</title>
        <authorList>
            <consortium name="The Broad Institute Genomics Platform"/>
            <consortium name="The Broad Institute Genome Sequencing Center for Infectious Disease"/>
            <person name="Wu L."/>
            <person name="Ma J."/>
        </authorList>
    </citation>
    <scope>NUCLEOTIDE SEQUENCE [LARGE SCALE GENOMIC DNA]</scope>
    <source>
        <strain evidence="3">CGMCC 1.15407</strain>
    </source>
</reference>
<feature type="transmembrane region" description="Helical" evidence="1">
    <location>
        <begin position="394"/>
        <end position="413"/>
    </location>
</feature>
<evidence type="ECO:0000256" key="1">
    <source>
        <dbReference type="SAM" id="Phobius"/>
    </source>
</evidence>
<gene>
    <name evidence="2" type="ORF">GCM10011339_33750</name>
</gene>
<evidence type="ECO:0000313" key="2">
    <source>
        <dbReference type="EMBL" id="GGF42527.1"/>
    </source>
</evidence>
<keyword evidence="1" id="KW-1133">Transmembrane helix</keyword>
<comment type="caution">
    <text evidence="2">The sequence shown here is derived from an EMBL/GenBank/DDBJ whole genome shotgun (WGS) entry which is preliminary data.</text>
</comment>
<name>A0ABQ1V934_9BACT</name>
<evidence type="ECO:0000313" key="3">
    <source>
        <dbReference type="Proteomes" id="UP000647339"/>
    </source>
</evidence>